<feature type="compositionally biased region" description="Polar residues" evidence="1">
    <location>
        <begin position="326"/>
        <end position="364"/>
    </location>
</feature>
<accession>G2XP76</accession>
<name>G2XP76_BOTF4</name>
<evidence type="ECO:0000313" key="2">
    <source>
        <dbReference type="EMBL" id="CCD42682.1"/>
    </source>
</evidence>
<sequence>MTLARFEQVWRCSNVQRHLSLATNSNLLTYPSIKADKVSERRLSCQRLWISLRKSIDLPSLESLFLKNSQEKIRMTEASEAIIFKKLPLIQILFDLKLNGMLKDDKDQICYDPEHARTERPVLPKVPGKIVYMYEFIQSNFQNRGQDYDQIAKWNIGTLWTMIDCLVRFLDGKPLPLDSKMGLMKKHWDLELIGIEILAVYLGCTEMNDEAKRNALISYMRRLPTPGSTNSKDSWERRFETTNHAKVFNGNKSRQPEIIDLTEDPIAAPKTLEKKTQSATKSQMINIGQLVSITKSMGIEPPPSSTLENSVQVAQSKLISRKSRKGSQPSATLQKSKNTIQSSIESHQTTTPQTSIEASRSNSARKGPQLMPIDAYISLNQTYGCFLHVHIGSAMKGSGLIGRLLQDLHMGLFNTGDMSKVVGKNRNGKPMLVWDEVLKYFSVPGNVVENMLAWSEDDRWAPMVMFIERCQLDPALWQDWDERDLALAKYFDMFVKATPAAKDI</sequence>
<proteinExistence type="predicted"/>
<dbReference type="Proteomes" id="UP000008177">
    <property type="component" value="Unplaced contigs"/>
</dbReference>
<dbReference type="EMBL" id="FQ790248">
    <property type="protein sequence ID" value="CCD42682.1"/>
    <property type="molecule type" value="Genomic_DNA"/>
</dbReference>
<organism evidence="2 3">
    <name type="scientific">Botryotinia fuckeliana (strain T4)</name>
    <name type="common">Noble rot fungus</name>
    <name type="synonym">Botrytis cinerea</name>
    <dbReference type="NCBI Taxonomy" id="999810"/>
    <lineage>
        <taxon>Eukaryota</taxon>
        <taxon>Fungi</taxon>
        <taxon>Dikarya</taxon>
        <taxon>Ascomycota</taxon>
        <taxon>Pezizomycotina</taxon>
        <taxon>Leotiomycetes</taxon>
        <taxon>Helotiales</taxon>
        <taxon>Sclerotiniaceae</taxon>
        <taxon>Botrytis</taxon>
    </lineage>
</organism>
<reference evidence="3" key="1">
    <citation type="journal article" date="2011" name="PLoS Genet.">
        <title>Genomic analysis of the necrotrophic fungal pathogens Sclerotinia sclerotiorum and Botrytis cinerea.</title>
        <authorList>
            <person name="Amselem J."/>
            <person name="Cuomo C.A."/>
            <person name="van Kan J.A."/>
            <person name="Viaud M."/>
            <person name="Benito E.P."/>
            <person name="Couloux A."/>
            <person name="Coutinho P.M."/>
            <person name="de Vries R.P."/>
            <person name="Dyer P.S."/>
            <person name="Fillinger S."/>
            <person name="Fournier E."/>
            <person name="Gout L."/>
            <person name="Hahn M."/>
            <person name="Kohn L."/>
            <person name="Lapalu N."/>
            <person name="Plummer K.M."/>
            <person name="Pradier J.M."/>
            <person name="Quevillon E."/>
            <person name="Sharon A."/>
            <person name="Simon A."/>
            <person name="ten Have A."/>
            <person name="Tudzynski B."/>
            <person name="Tudzynski P."/>
            <person name="Wincker P."/>
            <person name="Andrew M."/>
            <person name="Anthouard V."/>
            <person name="Beever R.E."/>
            <person name="Beffa R."/>
            <person name="Benoit I."/>
            <person name="Bouzid O."/>
            <person name="Brault B."/>
            <person name="Chen Z."/>
            <person name="Choquer M."/>
            <person name="Collemare J."/>
            <person name="Cotton P."/>
            <person name="Danchin E.G."/>
            <person name="Da Silva C."/>
            <person name="Gautier A."/>
            <person name="Giraud C."/>
            <person name="Giraud T."/>
            <person name="Gonzalez C."/>
            <person name="Grossetete S."/>
            <person name="Guldener U."/>
            <person name="Henrissat B."/>
            <person name="Howlett B.J."/>
            <person name="Kodira C."/>
            <person name="Kretschmer M."/>
            <person name="Lappartient A."/>
            <person name="Leroch M."/>
            <person name="Levis C."/>
            <person name="Mauceli E."/>
            <person name="Neuveglise C."/>
            <person name="Oeser B."/>
            <person name="Pearson M."/>
            <person name="Poulain J."/>
            <person name="Poussereau N."/>
            <person name="Quesneville H."/>
            <person name="Rascle C."/>
            <person name="Schumacher J."/>
            <person name="Segurens B."/>
            <person name="Sexton A."/>
            <person name="Silva E."/>
            <person name="Sirven C."/>
            <person name="Soanes D.M."/>
            <person name="Talbot N.J."/>
            <person name="Templeton M."/>
            <person name="Yandava C."/>
            <person name="Yarden O."/>
            <person name="Zeng Q."/>
            <person name="Rollins J.A."/>
            <person name="Lebrun M.H."/>
            <person name="Dickman M."/>
        </authorList>
    </citation>
    <scope>NUCLEOTIDE SEQUENCE [LARGE SCALE GENOMIC DNA]</scope>
    <source>
        <strain evidence="3">T4</strain>
    </source>
</reference>
<evidence type="ECO:0000313" key="3">
    <source>
        <dbReference type="Proteomes" id="UP000008177"/>
    </source>
</evidence>
<gene>
    <name evidence="2" type="ORF">BofuT4_P072940.1</name>
</gene>
<feature type="region of interest" description="Disordered" evidence="1">
    <location>
        <begin position="318"/>
        <end position="367"/>
    </location>
</feature>
<protein>
    <submittedName>
        <fullName evidence="2">Uncharacterized protein</fullName>
    </submittedName>
</protein>
<dbReference type="InParanoid" id="G2XP76"/>
<dbReference type="AlphaFoldDB" id="G2XP76"/>
<dbReference type="HOGENOM" id="CLU_540773_0_0_1"/>
<dbReference type="OrthoDB" id="3522956at2759"/>
<evidence type="ECO:0000256" key="1">
    <source>
        <dbReference type="SAM" id="MobiDB-lite"/>
    </source>
</evidence>